<dbReference type="InterPro" id="IPR002737">
    <property type="entry name" value="MEMO1_fam"/>
</dbReference>
<dbReference type="Pfam" id="PF01875">
    <property type="entry name" value="Memo"/>
    <property type="match status" value="1"/>
</dbReference>
<accession>A0A7C2TLB9</accession>
<dbReference type="Gene3D" id="3.40.830.10">
    <property type="entry name" value="LigB-like"/>
    <property type="match status" value="1"/>
</dbReference>
<proteinExistence type="inferred from homology"/>
<sequence>MIRKAAVAHQFYPGEPATLHRMLKELIPDHPQPRKALALVMPHAGYVYSGRVAGETAARADIPENVIILGPNHHGLGAPAALMDQGSWEMPWGMVPVDEKLAAAVLVHCPDFSPDPSAHRQEHSLEVLVPFLHHRQAALRIVPICLARSDFAFCLRAGRGLAAAIRSHRQPVLLAASSDMSHYESRASASAKDRLAIDRVLALDPEGLYQTVAAHQISMCGVIPTVITLIAARELGASRAELVRYSDSGAVSGDLDQVVGYAGFIVS</sequence>
<dbReference type="SUPFAM" id="SSF53213">
    <property type="entry name" value="LigB-like"/>
    <property type="match status" value="1"/>
</dbReference>
<dbReference type="EMBL" id="DSDS01000142">
    <property type="protein sequence ID" value="HET98301.1"/>
    <property type="molecule type" value="Genomic_DNA"/>
</dbReference>
<protein>
    <recommendedName>
        <fullName evidence="2">MEMO1 family protein ENN98_06370</fullName>
    </recommendedName>
</protein>
<dbReference type="AlphaFoldDB" id="A0A7C2TLB9"/>
<organism evidence="3">
    <name type="scientific">Desulfurivibrio alkaliphilus</name>
    <dbReference type="NCBI Taxonomy" id="427923"/>
    <lineage>
        <taxon>Bacteria</taxon>
        <taxon>Pseudomonadati</taxon>
        <taxon>Thermodesulfobacteriota</taxon>
        <taxon>Desulfobulbia</taxon>
        <taxon>Desulfobulbales</taxon>
        <taxon>Desulfobulbaceae</taxon>
        <taxon>Desulfurivibrio</taxon>
    </lineage>
</organism>
<comment type="similarity">
    <text evidence="1 2">Belongs to the MEMO1 family.</text>
</comment>
<evidence type="ECO:0000256" key="1">
    <source>
        <dbReference type="ARBA" id="ARBA00006315"/>
    </source>
</evidence>
<gene>
    <name evidence="3" type="primary">amrB</name>
    <name evidence="3" type="ORF">ENN98_06370</name>
</gene>
<name>A0A7C2TLB9_9BACT</name>
<dbReference type="CDD" id="cd07361">
    <property type="entry name" value="MEMO_like"/>
    <property type="match status" value="1"/>
</dbReference>
<comment type="caution">
    <text evidence="3">The sequence shown here is derived from an EMBL/GenBank/DDBJ whole genome shotgun (WGS) entry which is preliminary data.</text>
</comment>
<evidence type="ECO:0000256" key="2">
    <source>
        <dbReference type="HAMAP-Rule" id="MF_00055"/>
    </source>
</evidence>
<dbReference type="Proteomes" id="UP000885986">
    <property type="component" value="Unassembled WGS sequence"/>
</dbReference>
<evidence type="ECO:0000313" key="3">
    <source>
        <dbReference type="EMBL" id="HET98301.1"/>
    </source>
</evidence>
<dbReference type="HAMAP" id="MF_00055">
    <property type="entry name" value="MEMO1"/>
    <property type="match status" value="1"/>
</dbReference>
<dbReference type="NCBIfam" id="TIGR04336">
    <property type="entry name" value="AmmeMemoSam_B"/>
    <property type="match status" value="1"/>
</dbReference>
<dbReference type="PANTHER" id="PTHR11060:SF0">
    <property type="entry name" value="PROTEIN MEMO1"/>
    <property type="match status" value="1"/>
</dbReference>
<dbReference type="PANTHER" id="PTHR11060">
    <property type="entry name" value="PROTEIN MEMO1"/>
    <property type="match status" value="1"/>
</dbReference>
<reference evidence="3" key="1">
    <citation type="journal article" date="2020" name="mSystems">
        <title>Genome- and Community-Level Interaction Insights into Carbon Utilization and Element Cycling Functions of Hydrothermarchaeota in Hydrothermal Sediment.</title>
        <authorList>
            <person name="Zhou Z."/>
            <person name="Liu Y."/>
            <person name="Xu W."/>
            <person name="Pan J."/>
            <person name="Luo Z.H."/>
            <person name="Li M."/>
        </authorList>
    </citation>
    <scope>NUCLEOTIDE SEQUENCE [LARGE SCALE GENOMIC DNA]</scope>
    <source>
        <strain evidence="3">SpSt-1224</strain>
    </source>
</reference>